<reference evidence="1 2" key="1">
    <citation type="journal article" date="2013" name="Genome Announc.">
        <title>Draft Genome Sequence of Cesiribacter andamanensis Strain AMV16T, Isolated from a Soil Sample from a Mud Volcano in the Andaman Islands, India.</title>
        <authorList>
            <person name="Shivaji S."/>
            <person name="Ara S."/>
            <person name="Begum Z."/>
            <person name="Srinivas T.N."/>
            <person name="Singh A."/>
            <person name="Kumar Pinnaka A."/>
        </authorList>
    </citation>
    <scope>NUCLEOTIDE SEQUENCE [LARGE SCALE GENOMIC DNA]</scope>
    <source>
        <strain evidence="1 2">AMV16</strain>
    </source>
</reference>
<accession>M7N370</accession>
<gene>
    <name evidence="1" type="ORF">ADICEAN_01734</name>
</gene>
<proteinExistence type="predicted"/>
<protein>
    <submittedName>
        <fullName evidence="1">Uncharacterized protein</fullName>
    </submittedName>
</protein>
<evidence type="ECO:0000313" key="1">
    <source>
        <dbReference type="EMBL" id="EMR03133.1"/>
    </source>
</evidence>
<comment type="caution">
    <text evidence="1">The sequence shown here is derived from an EMBL/GenBank/DDBJ whole genome shotgun (WGS) entry which is preliminary data.</text>
</comment>
<dbReference type="AlphaFoldDB" id="M7N370"/>
<organism evidence="1 2">
    <name type="scientific">Cesiribacter andamanensis AMV16</name>
    <dbReference type="NCBI Taxonomy" id="1279009"/>
    <lineage>
        <taxon>Bacteria</taxon>
        <taxon>Pseudomonadati</taxon>
        <taxon>Bacteroidota</taxon>
        <taxon>Cytophagia</taxon>
        <taxon>Cytophagales</taxon>
        <taxon>Cesiribacteraceae</taxon>
        <taxon>Cesiribacter</taxon>
    </lineage>
</organism>
<keyword evidence="2" id="KW-1185">Reference proteome</keyword>
<name>M7N370_9BACT</name>
<dbReference type="Proteomes" id="UP000011910">
    <property type="component" value="Unassembled WGS sequence"/>
</dbReference>
<dbReference type="EMBL" id="AODQ01000034">
    <property type="protein sequence ID" value="EMR03133.1"/>
    <property type="molecule type" value="Genomic_DNA"/>
</dbReference>
<evidence type="ECO:0000313" key="2">
    <source>
        <dbReference type="Proteomes" id="UP000011910"/>
    </source>
</evidence>
<sequence>MIGRFFFKGINGCMALQAMLVYAAPLGLGQGGDLSPNGAT</sequence>